<keyword evidence="6" id="KW-1185">Reference proteome</keyword>
<dbReference type="Pfam" id="PF01398">
    <property type="entry name" value="JAB"/>
    <property type="match status" value="1"/>
</dbReference>
<proteinExistence type="predicted"/>
<dbReference type="FunFam" id="3.40.140.10:FF:000087">
    <property type="entry name" value="Eukaryotic translation initiation factor 3 subunit H"/>
    <property type="match status" value="1"/>
</dbReference>
<dbReference type="InterPro" id="IPR000555">
    <property type="entry name" value="JAMM/MPN+_dom"/>
</dbReference>
<evidence type="ECO:0000313" key="6">
    <source>
        <dbReference type="Proteomes" id="UP001620645"/>
    </source>
</evidence>
<keyword evidence="2" id="KW-0396">Initiation factor</keyword>
<comment type="caution">
    <text evidence="5">The sequence shown here is derived from an EMBL/GenBank/DDBJ whole genome shotgun (WGS) entry which is preliminary data.</text>
</comment>
<evidence type="ECO:0000259" key="4">
    <source>
        <dbReference type="PROSITE" id="PS50249"/>
    </source>
</evidence>
<dbReference type="InterPro" id="IPR045810">
    <property type="entry name" value="eIF3h_C"/>
</dbReference>
<dbReference type="Pfam" id="PF19445">
    <property type="entry name" value="eIF3h_C"/>
    <property type="match status" value="1"/>
</dbReference>
<dbReference type="FunFam" id="3.30.830.10:FF:000031">
    <property type="entry name" value="Putative zinc metalloprotease"/>
    <property type="match status" value="1"/>
</dbReference>
<evidence type="ECO:0000256" key="2">
    <source>
        <dbReference type="ARBA" id="ARBA00022540"/>
    </source>
</evidence>
<dbReference type="SMART" id="SM00232">
    <property type="entry name" value="JAB_MPN"/>
    <property type="match status" value="1"/>
</dbReference>
<evidence type="ECO:0000313" key="5">
    <source>
        <dbReference type="EMBL" id="KAL3103644.1"/>
    </source>
</evidence>
<keyword evidence="3" id="KW-0648">Protein biosynthesis</keyword>
<dbReference type="PANTHER" id="PTHR43016:SF16">
    <property type="entry name" value="METALLOPROTEASE, PUTATIVE (AFU_ORTHOLOGUE AFUA_4G07610)-RELATED"/>
    <property type="match status" value="1"/>
</dbReference>
<protein>
    <recommendedName>
        <fullName evidence="4">MPN domain-containing protein</fullName>
    </recommendedName>
</protein>
<dbReference type="PROSITE" id="PS50249">
    <property type="entry name" value="MPN"/>
    <property type="match status" value="1"/>
</dbReference>
<dbReference type="InterPro" id="IPR007863">
    <property type="entry name" value="Peptidase_M16_C"/>
</dbReference>
<dbReference type="SUPFAM" id="SSF63411">
    <property type="entry name" value="LuxS/MPP-like metallohydrolase"/>
    <property type="match status" value="3"/>
</dbReference>
<keyword evidence="1" id="KW-0963">Cytoplasm</keyword>
<dbReference type="FunFam" id="3.30.830.10:FF:000015">
    <property type="entry name" value="Putative zinc metalloprotease"/>
    <property type="match status" value="1"/>
</dbReference>
<dbReference type="InterPro" id="IPR037518">
    <property type="entry name" value="MPN"/>
</dbReference>
<feature type="domain" description="MPN" evidence="4">
    <location>
        <begin position="1012"/>
        <end position="1167"/>
    </location>
</feature>
<accession>A0ABD2KMJ9</accession>
<dbReference type="InterPro" id="IPR011249">
    <property type="entry name" value="Metalloenz_LuxS/M16"/>
</dbReference>
<dbReference type="GO" id="GO:0003743">
    <property type="term" value="F:translation initiation factor activity"/>
    <property type="evidence" value="ECO:0007669"/>
    <property type="project" value="UniProtKB-KW"/>
</dbReference>
<dbReference type="InterPro" id="IPR027524">
    <property type="entry name" value="eIF3h"/>
</dbReference>
<evidence type="ECO:0000256" key="1">
    <source>
        <dbReference type="ARBA" id="ARBA00022490"/>
    </source>
</evidence>
<dbReference type="EMBL" id="JBICCN010000012">
    <property type="protein sequence ID" value="KAL3103644.1"/>
    <property type="molecule type" value="Genomic_DNA"/>
</dbReference>
<dbReference type="Gene3D" id="3.30.830.10">
    <property type="entry name" value="Metalloenzyme, LuxS/M16 peptidase-like"/>
    <property type="match status" value="4"/>
</dbReference>
<reference evidence="5 6" key="1">
    <citation type="submission" date="2024-10" db="EMBL/GenBank/DDBJ databases">
        <authorList>
            <person name="Kim D."/>
        </authorList>
    </citation>
    <scope>NUCLEOTIDE SEQUENCE [LARGE SCALE GENOMIC DNA]</scope>
    <source>
        <strain evidence="5">Taebaek</strain>
    </source>
</reference>
<dbReference type="PANTHER" id="PTHR43016">
    <property type="entry name" value="PRESEQUENCE PROTEASE"/>
    <property type="match status" value="1"/>
</dbReference>
<evidence type="ECO:0000256" key="3">
    <source>
        <dbReference type="ARBA" id="ARBA00022917"/>
    </source>
</evidence>
<dbReference type="Proteomes" id="UP001620645">
    <property type="component" value="Unassembled WGS sequence"/>
</dbReference>
<dbReference type="CDD" id="cd08065">
    <property type="entry name" value="MPN_eIF3h"/>
    <property type="match status" value="1"/>
</dbReference>
<dbReference type="Pfam" id="PF05193">
    <property type="entry name" value="Peptidase_M16_C"/>
    <property type="match status" value="1"/>
</dbReference>
<sequence length="1374" mass="153515">MVWKKTADILIGGKVPLAIYHSNRSKIRVFVAETPGPMVDGHITFVTETHTNDGLPHTLEHLVFMGSLRYPYKGMLDIIANRCLASGTNAYTDQDHTAYELRTAGSSGFLKVLPVFLDHLLRPTLTQSQYDTEVHHINGEGKNSGVVYSEMQARDSEMDSMLDKKRKELFYPAGSSYGAMTGGTLSDIRELCSLERVRNFHKDFYHLSNMYITVCGKIDHQQLLNVIEPIEQENLDTIPRQFDSPFQARTPPLTEPRTARIVCPSDDESIGMVEMSWHGPPGFDFKTTQALTILFDYLTDTAVAPLRKDFVQIEDPFCTSVSFCLMEQRDCEIVASFEGVPVAKLERIRDHFFEKTVVDHKLPGAFDVQRIGFILDQQIRQFHSKLENRSTSLISAAVISHQLLGREDDPDYKVLAQCLNQANLLRQFKAEPAEFWHALFHKWLANKNCVYVMAEPSEEMANNYEKMEAERIQKQIIAIGGEEGLKKYKKRLDDAIAENTRAHPSDEELADLIVRDLEKFNMIGVSTSNNLAQQPDGFVSKFPFTAALHSVPSNFFDANIVFDTDGIPAEDRHFMLLWFELMFQSPAIVEGKELSYEEVAKLSTKDLVSHSVSVGISGVYDRFVALRLRTGVDSVPNLAKWADIYLKGVLFRPDRVVIAARNLANNAAESKRDGNTVCHFLNACSTYSEEATTHFYSYLGLEKFHKGVAKAMESGRGEEVLARLEAVRRRVLAAPMNVHFGGDPSQIRLGTGPSSAASPPVTGLASQWAFLEQPIHQLLQCPADYGASEAQFGQSRAIVVGGADSAFLLQKTRFDDDWNGPSTMSTLLLAQYLQQSEGPLWNAVRGTGLAYGVSLYVMPDRKALSLDLYRCSELTKAYEQTRDTTLAVLNLDHLDTNLLESAKRSLICELISGQNTVKLTVTSAILATIRSLGTDFTLKLCSQIWYAKAEDVLAIGGPPIRRLFDPKQSFRSIALNPSRQKELKEHFPETKVIKLDELQAAVLVDNPRVEFVQLDSLVVMKIVKHGDIEFYAGMSKIAGETCQGILTGLISVEDKRLEVTNCFSITRPDALHESEESAAGPETSLSDENKQGEILDMLKRFRMMNIDYESVGFYQAHPFGACFSHELLGSLVDYQSDISDAVVIVYDPVKTRQGCLTLRAYRLSKKALDLAITCDDSWSPEQTKLAGVNFANFFEELPIVVKNSHLMNVLLAELALSTKCQRAASIRLELGTKQSLERSMKALIGTVDELNKAVNAYGKYTVEKQKYDTMYNNLMQKRQTENEARLLRGEPPLTMEDIKRQLKQPQMQTKYGMLDLLLNALDTDAFTTYQIQTTNENVAKLHLSQAVSAQPVVVAASSAAIGTSAANAPNLERR</sequence>
<gene>
    <name evidence="5" type="ORF">niasHS_000280</name>
</gene>
<name>A0ABD2KMJ9_HETSC</name>
<dbReference type="Pfam" id="PF00675">
    <property type="entry name" value="Peptidase_M16"/>
    <property type="match status" value="1"/>
</dbReference>
<dbReference type="Gene3D" id="3.40.140.10">
    <property type="entry name" value="Cytidine Deaminase, domain 2"/>
    <property type="match status" value="1"/>
</dbReference>
<dbReference type="InterPro" id="IPR011765">
    <property type="entry name" value="Pept_M16_N"/>
</dbReference>
<organism evidence="5 6">
    <name type="scientific">Heterodera schachtii</name>
    <name type="common">Sugarbeet cyst nematode worm</name>
    <name type="synonym">Tylenchus schachtii</name>
    <dbReference type="NCBI Taxonomy" id="97005"/>
    <lineage>
        <taxon>Eukaryota</taxon>
        <taxon>Metazoa</taxon>
        <taxon>Ecdysozoa</taxon>
        <taxon>Nematoda</taxon>
        <taxon>Chromadorea</taxon>
        <taxon>Rhabditida</taxon>
        <taxon>Tylenchina</taxon>
        <taxon>Tylenchomorpha</taxon>
        <taxon>Tylenchoidea</taxon>
        <taxon>Heteroderidae</taxon>
        <taxon>Heteroderinae</taxon>
        <taxon>Heterodera</taxon>
    </lineage>
</organism>